<evidence type="ECO:0000313" key="3">
    <source>
        <dbReference type="Proteomes" id="UP000196158"/>
    </source>
</evidence>
<protein>
    <submittedName>
        <fullName evidence="2">Uncharacterized protein</fullName>
    </submittedName>
</protein>
<organism evidence="2 3">
    <name type="scientific">Maudiozyma saulgeensis</name>
    <dbReference type="NCBI Taxonomy" id="1789683"/>
    <lineage>
        <taxon>Eukaryota</taxon>
        <taxon>Fungi</taxon>
        <taxon>Dikarya</taxon>
        <taxon>Ascomycota</taxon>
        <taxon>Saccharomycotina</taxon>
        <taxon>Saccharomycetes</taxon>
        <taxon>Saccharomycetales</taxon>
        <taxon>Saccharomycetaceae</taxon>
        <taxon>Maudiozyma</taxon>
    </lineage>
</organism>
<dbReference type="EMBL" id="FXLY01000015">
    <property type="protein sequence ID" value="SMN22893.1"/>
    <property type="molecule type" value="Genomic_DNA"/>
</dbReference>
<keyword evidence="3" id="KW-1185">Reference proteome</keyword>
<feature type="compositionally biased region" description="Basic and acidic residues" evidence="1">
    <location>
        <begin position="405"/>
        <end position="416"/>
    </location>
</feature>
<proteinExistence type="predicted"/>
<feature type="region of interest" description="Disordered" evidence="1">
    <location>
        <begin position="405"/>
        <end position="425"/>
    </location>
</feature>
<accession>A0A1X7RB54</accession>
<dbReference type="Proteomes" id="UP000196158">
    <property type="component" value="Unassembled WGS sequence"/>
</dbReference>
<name>A0A1X7RB54_9SACH</name>
<dbReference type="AlphaFoldDB" id="A0A1X7RB54"/>
<evidence type="ECO:0000313" key="2">
    <source>
        <dbReference type="EMBL" id="SMN22893.1"/>
    </source>
</evidence>
<evidence type="ECO:0000256" key="1">
    <source>
        <dbReference type="SAM" id="MobiDB-lite"/>
    </source>
</evidence>
<dbReference type="OrthoDB" id="4065329at2759"/>
<gene>
    <name evidence="2" type="ORF">KASA_0D00528G</name>
</gene>
<sequence>MSSSKKDASDKLVVFSGFFKNKKVFVPDEEIIRNHKDLNYKATNYDVFLSKEQRRHKKKKIIELATMFYNSNGPELNNTENSVSVSAVADFFNIPRQSFSDHIKGNHQNIAIHGYTRKGILNEENIKLLRDIVRAVRINEDPEFEGNELFASDKELINLISMITVFINNQDETFIQLSSQLELLAVDLTTDETTSRQSILEKLMAFFNNPVLCVESFKLKGRDLDQMRLGLIALKKIYSSEHEVKLLNRRTISRSRVKLGIFPHNIKGKKTSVSSISLKQESKVNPKNPIIESDQEHLLPKLGMSESAISVGNDQIIRTIFDKLNIIIDKKDRKSLDDLQEYRRLVNDLINGLNTVTEYGTLIGEQFRKLTDFILQISFENAVLLRENGGGEPILSPSSKMIEDEKQYNEEHHDDSAPATKTAHF</sequence>
<reference evidence="2 3" key="1">
    <citation type="submission" date="2017-04" db="EMBL/GenBank/DDBJ databases">
        <authorList>
            <person name="Afonso C.L."/>
            <person name="Miller P.J."/>
            <person name="Scott M.A."/>
            <person name="Spackman E."/>
            <person name="Goraichik I."/>
            <person name="Dimitrov K.M."/>
            <person name="Suarez D.L."/>
            <person name="Swayne D.E."/>
        </authorList>
    </citation>
    <scope>NUCLEOTIDE SEQUENCE [LARGE SCALE GENOMIC DNA]</scope>
</reference>